<dbReference type="PANTHER" id="PTHR30004:SF6">
    <property type="entry name" value="D-THREONATE 4-PHOSPHATE DEHYDROGENASE"/>
    <property type="match status" value="1"/>
</dbReference>
<gene>
    <name evidence="4" type="primary">pdxA</name>
    <name evidence="4" type="ORF">D0433_05105</name>
</gene>
<organism evidence="4 5">
    <name type="scientific">Candidatus Thermochlorobacter aerophilus</name>
    <dbReference type="NCBI Taxonomy" id="1868324"/>
    <lineage>
        <taxon>Bacteria</taxon>
        <taxon>Pseudomonadati</taxon>
        <taxon>Chlorobiota</taxon>
        <taxon>Chlorobiia</taxon>
        <taxon>Chlorobiales</taxon>
        <taxon>Candidatus Thermochlorobacteriaceae</taxon>
        <taxon>Candidatus Thermochlorobacter</taxon>
    </lineage>
</organism>
<evidence type="ECO:0000256" key="3">
    <source>
        <dbReference type="ARBA" id="ARBA00023027"/>
    </source>
</evidence>
<dbReference type="Proteomes" id="UP000266389">
    <property type="component" value="Unassembled WGS sequence"/>
</dbReference>
<dbReference type="NCBIfam" id="TIGR00557">
    <property type="entry name" value="pdxA"/>
    <property type="match status" value="1"/>
</dbReference>
<dbReference type="PANTHER" id="PTHR30004">
    <property type="entry name" value="4-HYDROXYTHREONINE-4-PHOSPHATE DEHYDROGENASE"/>
    <property type="match status" value="1"/>
</dbReference>
<keyword evidence="1" id="KW-0479">Metal-binding</keyword>
<reference evidence="4 5" key="1">
    <citation type="journal article" date="2011" name="ISME J.">
        <title>Community ecology of hot spring cyanobacterial mats: predominant populations and their functional potential.</title>
        <authorList>
            <person name="Klatt C.G."/>
            <person name="Wood J.M."/>
            <person name="Rusch D.B."/>
            <person name="Bateson M.M."/>
            <person name="Hamamura N."/>
            <person name="Heidelberg J.F."/>
            <person name="Grossman A.R."/>
            <person name="Bhaya D."/>
            <person name="Cohan F.M."/>
            <person name="Kuhl M."/>
            <person name="Bryant D.A."/>
            <person name="Ward D.M."/>
        </authorList>
    </citation>
    <scope>NUCLEOTIDE SEQUENCE [LARGE SCALE GENOMIC DNA]</scope>
    <source>
        <strain evidence="4">OS</strain>
    </source>
</reference>
<dbReference type="GO" id="GO:0051287">
    <property type="term" value="F:NAD binding"/>
    <property type="evidence" value="ECO:0007669"/>
    <property type="project" value="InterPro"/>
</dbReference>
<dbReference type="InterPro" id="IPR005255">
    <property type="entry name" value="PdxA_fam"/>
</dbReference>
<protein>
    <submittedName>
        <fullName evidence="4">4-hydroxythreonine-4-phosphate dehydrogenase PdxA</fullName>
        <ecNumber evidence="4">1.1.1.262</ecNumber>
    </submittedName>
</protein>
<dbReference type="AlphaFoldDB" id="A0A395M0W9"/>
<evidence type="ECO:0000256" key="1">
    <source>
        <dbReference type="ARBA" id="ARBA00022723"/>
    </source>
</evidence>
<dbReference type="Gene3D" id="3.40.718.10">
    <property type="entry name" value="Isopropylmalate Dehydrogenase"/>
    <property type="match status" value="1"/>
</dbReference>
<dbReference type="GO" id="GO:0050570">
    <property type="term" value="F:4-hydroxythreonine-4-phosphate dehydrogenase activity"/>
    <property type="evidence" value="ECO:0007669"/>
    <property type="project" value="UniProtKB-EC"/>
</dbReference>
<proteinExistence type="predicted"/>
<dbReference type="EC" id="1.1.1.262" evidence="4"/>
<sequence length="346" mass="37645">MLILWTQGDPNGIGSEIILKAFEALKQSEHQFVVVGSYCMMKYYAKHLGLNVPIKEITALHEISPTADSEERQLYVLSLSCNIKARVGEIQADAGNLAMQAIETAATLCLLQKADAMVTAPIHKQAIQLAGYKFQGHTDFLEHLSRPYDKAAKAQMILVDRPSALRVALATVHVPLKEVSETLRRSDALRTSIEALSKALMKDFAIPSPCIAVLGLNPHASDGGVIGCEEIEWIQPELDRLKETFNVHGVFAADGFFGAKLYKQFDAVLALYHDQGLIPFKMLAFETGVNVTAGLPIVRTSPDHGTAFDIAGKGIANPKSFIEATLLACEIAAQRKKYQVSSGVEA</sequence>
<accession>A0A395M0W9</accession>
<name>A0A395M0W9_9BACT</name>
<dbReference type="Pfam" id="PF04166">
    <property type="entry name" value="PdxA"/>
    <property type="match status" value="1"/>
</dbReference>
<dbReference type="SUPFAM" id="SSF53659">
    <property type="entry name" value="Isocitrate/Isopropylmalate dehydrogenase-like"/>
    <property type="match status" value="1"/>
</dbReference>
<evidence type="ECO:0000313" key="5">
    <source>
        <dbReference type="Proteomes" id="UP000266389"/>
    </source>
</evidence>
<evidence type="ECO:0000313" key="4">
    <source>
        <dbReference type="EMBL" id="RFM24372.1"/>
    </source>
</evidence>
<keyword evidence="3" id="KW-0520">NAD</keyword>
<dbReference type="GO" id="GO:0046872">
    <property type="term" value="F:metal ion binding"/>
    <property type="evidence" value="ECO:0007669"/>
    <property type="project" value="UniProtKB-KW"/>
</dbReference>
<evidence type="ECO:0000256" key="2">
    <source>
        <dbReference type="ARBA" id="ARBA00023002"/>
    </source>
</evidence>
<comment type="caution">
    <text evidence="4">The sequence shown here is derived from an EMBL/GenBank/DDBJ whole genome shotgun (WGS) entry which is preliminary data.</text>
</comment>
<dbReference type="EMBL" id="PHFL01000039">
    <property type="protein sequence ID" value="RFM24372.1"/>
    <property type="molecule type" value="Genomic_DNA"/>
</dbReference>
<keyword evidence="2 4" id="KW-0560">Oxidoreductase</keyword>